<protein>
    <submittedName>
        <fullName evidence="2">LytTr DNA-binding domain-containing protein</fullName>
    </submittedName>
</protein>
<evidence type="ECO:0000259" key="1">
    <source>
        <dbReference type="PROSITE" id="PS50930"/>
    </source>
</evidence>
<gene>
    <name evidence="2" type="ORF">SAMN05421659_101461</name>
</gene>
<evidence type="ECO:0000313" key="3">
    <source>
        <dbReference type="Proteomes" id="UP000199701"/>
    </source>
</evidence>
<dbReference type="InterPro" id="IPR007492">
    <property type="entry name" value="LytTR_DNA-bd_dom"/>
</dbReference>
<organism evidence="2 3">
    <name type="scientific">[Clostridium] fimetarium</name>
    <dbReference type="NCBI Taxonomy" id="99656"/>
    <lineage>
        <taxon>Bacteria</taxon>
        <taxon>Bacillati</taxon>
        <taxon>Bacillota</taxon>
        <taxon>Clostridia</taxon>
        <taxon>Lachnospirales</taxon>
        <taxon>Lachnospiraceae</taxon>
    </lineage>
</organism>
<dbReference type="EMBL" id="FOJI01000001">
    <property type="protein sequence ID" value="SEV86834.1"/>
    <property type="molecule type" value="Genomic_DNA"/>
</dbReference>
<sequence>MNIRVEYTQNSEKEIIIRCREEDEEVQQIKSLLEFKYQKLTGICDNQTYLFRPSEVYYFECVDNKIFAYLQNNVCSVTYSLEKLEKLLEYQEFFRCSKAMILNLNYIEKFKSEMGNRITASLENGEEVVISRHYAKMLRAYLKEGRADE</sequence>
<dbReference type="PROSITE" id="PS50930">
    <property type="entry name" value="HTH_LYTTR"/>
    <property type="match status" value="1"/>
</dbReference>
<reference evidence="2 3" key="1">
    <citation type="submission" date="2016-10" db="EMBL/GenBank/DDBJ databases">
        <authorList>
            <person name="de Groot N.N."/>
        </authorList>
    </citation>
    <scope>NUCLEOTIDE SEQUENCE [LARGE SCALE GENOMIC DNA]</scope>
    <source>
        <strain evidence="2 3">DSM 9179</strain>
    </source>
</reference>
<proteinExistence type="predicted"/>
<evidence type="ECO:0000313" key="2">
    <source>
        <dbReference type="EMBL" id="SEV86834.1"/>
    </source>
</evidence>
<dbReference type="SMART" id="SM00850">
    <property type="entry name" value="LytTR"/>
    <property type="match status" value="1"/>
</dbReference>
<name>A0A1I0MFW8_9FIRM</name>
<accession>A0A1I0MFW8</accession>
<dbReference type="PANTHER" id="PTHR37299">
    <property type="entry name" value="TRANSCRIPTIONAL REGULATOR-RELATED"/>
    <property type="match status" value="1"/>
</dbReference>
<dbReference type="GO" id="GO:0003677">
    <property type="term" value="F:DNA binding"/>
    <property type="evidence" value="ECO:0007669"/>
    <property type="project" value="UniProtKB-KW"/>
</dbReference>
<dbReference type="PANTHER" id="PTHR37299:SF4">
    <property type="entry name" value="TRANSCRIPTIONAL REGULATOR"/>
    <property type="match status" value="1"/>
</dbReference>
<dbReference type="AlphaFoldDB" id="A0A1I0MFW8"/>
<dbReference type="GO" id="GO:0000156">
    <property type="term" value="F:phosphorelay response regulator activity"/>
    <property type="evidence" value="ECO:0007669"/>
    <property type="project" value="InterPro"/>
</dbReference>
<keyword evidence="3" id="KW-1185">Reference proteome</keyword>
<keyword evidence="2" id="KW-0238">DNA-binding</keyword>
<dbReference type="InterPro" id="IPR046947">
    <property type="entry name" value="LytR-like"/>
</dbReference>
<dbReference type="RefSeq" id="WP_170841261.1">
    <property type="nucleotide sequence ID" value="NZ_FOJI01000001.1"/>
</dbReference>
<dbReference type="Proteomes" id="UP000199701">
    <property type="component" value="Unassembled WGS sequence"/>
</dbReference>
<feature type="domain" description="HTH LytTR-type" evidence="1">
    <location>
        <begin position="40"/>
        <end position="144"/>
    </location>
</feature>
<dbReference type="Gene3D" id="2.40.50.1020">
    <property type="entry name" value="LytTr DNA-binding domain"/>
    <property type="match status" value="1"/>
</dbReference>
<dbReference type="Pfam" id="PF04397">
    <property type="entry name" value="LytTR"/>
    <property type="match status" value="1"/>
</dbReference>
<dbReference type="STRING" id="99656.SAMN05421659_101461"/>